<dbReference type="EMBL" id="VBOZ01000009">
    <property type="protein sequence ID" value="TMQ66287.1"/>
    <property type="molecule type" value="Genomic_DNA"/>
</dbReference>
<reference evidence="2 3" key="1">
    <citation type="journal article" date="2019" name="Nat. Microbiol.">
        <title>Mediterranean grassland soil C-N compound turnover is dependent on rainfall and depth, and is mediated by genomically divergent microorganisms.</title>
        <authorList>
            <person name="Diamond S."/>
            <person name="Andeer P.F."/>
            <person name="Li Z."/>
            <person name="Crits-Christoph A."/>
            <person name="Burstein D."/>
            <person name="Anantharaman K."/>
            <person name="Lane K.R."/>
            <person name="Thomas B.C."/>
            <person name="Pan C."/>
            <person name="Northen T.R."/>
            <person name="Banfield J.F."/>
        </authorList>
    </citation>
    <scope>NUCLEOTIDE SEQUENCE [LARGE SCALE GENOMIC DNA]</scope>
    <source>
        <strain evidence="2">WS_9</strain>
    </source>
</reference>
<keyword evidence="1" id="KW-0732">Signal</keyword>
<sequence length="101" mass="11028">MPRRIALLALALVITLGAAYLAGCANSVKPPLKPASLDPETELTYAPVENDTTSVHVQLYWNGFDRDGEVVKFYFSVDADTALPITEWKSTTAKDASRSVR</sequence>
<comment type="caution">
    <text evidence="2">The sequence shown here is derived from an EMBL/GenBank/DDBJ whole genome shotgun (WGS) entry which is preliminary data.</text>
</comment>
<evidence type="ECO:0000313" key="2">
    <source>
        <dbReference type="EMBL" id="TMQ66287.1"/>
    </source>
</evidence>
<feature type="signal peptide" evidence="1">
    <location>
        <begin position="1"/>
        <end position="21"/>
    </location>
</feature>
<feature type="chain" id="PRO_5022063645" evidence="1">
    <location>
        <begin position="22"/>
        <end position="101"/>
    </location>
</feature>
<evidence type="ECO:0000313" key="3">
    <source>
        <dbReference type="Proteomes" id="UP000317691"/>
    </source>
</evidence>
<dbReference type="AlphaFoldDB" id="A0A538TRN0"/>
<protein>
    <submittedName>
        <fullName evidence="2">Uncharacterized protein</fullName>
    </submittedName>
</protein>
<dbReference type="Proteomes" id="UP000317691">
    <property type="component" value="Unassembled WGS sequence"/>
</dbReference>
<evidence type="ECO:0000256" key="1">
    <source>
        <dbReference type="SAM" id="SignalP"/>
    </source>
</evidence>
<accession>A0A538TRN0</accession>
<proteinExistence type="predicted"/>
<gene>
    <name evidence="2" type="ORF">E6K79_02740</name>
</gene>
<organism evidence="2 3">
    <name type="scientific">Eiseniibacteriota bacterium</name>
    <dbReference type="NCBI Taxonomy" id="2212470"/>
    <lineage>
        <taxon>Bacteria</taxon>
        <taxon>Candidatus Eiseniibacteriota</taxon>
    </lineage>
</organism>
<name>A0A538TRN0_UNCEI</name>